<reference evidence="1 2" key="2">
    <citation type="submission" date="2018-11" db="EMBL/GenBank/DDBJ databases">
        <authorList>
            <consortium name="Pathogen Informatics"/>
        </authorList>
    </citation>
    <scope>NUCLEOTIDE SEQUENCE [LARGE SCALE GENOMIC DNA]</scope>
</reference>
<dbReference type="EMBL" id="UYSL01021150">
    <property type="protein sequence ID" value="VDL77401.1"/>
    <property type="molecule type" value="Genomic_DNA"/>
</dbReference>
<dbReference type="OrthoDB" id="7426251at2759"/>
<keyword evidence="2" id="KW-1185">Reference proteome</keyword>
<name>A0A0N4YBH4_NIPBR</name>
<dbReference type="AlphaFoldDB" id="A0A0N4YBH4"/>
<sequence>MLGTLNYSSIDAHEVQRLGYTEELACDTILAPYADSVYIPGPTKVMTVIIVGSSRSIADTVIVGPAGNSVFMKVKKPEVHPKPVEIHTNLLKALTGTTWETWPDAFHLINPGEDE</sequence>
<evidence type="ECO:0000313" key="2">
    <source>
        <dbReference type="Proteomes" id="UP000271162"/>
    </source>
</evidence>
<proteinExistence type="predicted"/>
<reference evidence="3" key="1">
    <citation type="submission" date="2017-02" db="UniProtKB">
        <authorList>
            <consortium name="WormBaseParasite"/>
        </authorList>
    </citation>
    <scope>IDENTIFICATION</scope>
</reference>
<evidence type="ECO:0000313" key="1">
    <source>
        <dbReference type="EMBL" id="VDL77401.1"/>
    </source>
</evidence>
<dbReference type="Proteomes" id="UP000271162">
    <property type="component" value="Unassembled WGS sequence"/>
</dbReference>
<gene>
    <name evidence="1" type="ORF">NBR_LOCUS13812</name>
</gene>
<dbReference type="WBParaSite" id="NBR_0001381101-mRNA-1">
    <property type="protein sequence ID" value="NBR_0001381101-mRNA-1"/>
    <property type="gene ID" value="NBR_0001381101"/>
</dbReference>
<protein>
    <submittedName>
        <fullName evidence="3">T2SS-T3SS_pil_N domain-containing protein</fullName>
    </submittedName>
</protein>
<organism evidence="3">
    <name type="scientific">Nippostrongylus brasiliensis</name>
    <name type="common">Rat hookworm</name>
    <dbReference type="NCBI Taxonomy" id="27835"/>
    <lineage>
        <taxon>Eukaryota</taxon>
        <taxon>Metazoa</taxon>
        <taxon>Ecdysozoa</taxon>
        <taxon>Nematoda</taxon>
        <taxon>Chromadorea</taxon>
        <taxon>Rhabditida</taxon>
        <taxon>Rhabditina</taxon>
        <taxon>Rhabditomorpha</taxon>
        <taxon>Strongyloidea</taxon>
        <taxon>Heligmosomidae</taxon>
        <taxon>Nippostrongylus</taxon>
    </lineage>
</organism>
<accession>A0A0N4YBH4</accession>
<evidence type="ECO:0000313" key="3">
    <source>
        <dbReference type="WBParaSite" id="NBR_0001381101-mRNA-1"/>
    </source>
</evidence>